<dbReference type="EMBL" id="GL870887">
    <property type="protein sequence ID" value="EIJ87151.1"/>
    <property type="molecule type" value="Genomic_DNA"/>
</dbReference>
<name>I3ED54_NEMP3</name>
<dbReference type="VEuPathDB" id="MicrosporidiaDB:NEQG_02671"/>
<protein>
    <submittedName>
        <fullName evidence="1">Uncharacterized protein</fullName>
    </submittedName>
</protein>
<keyword evidence="2" id="KW-1185">Reference proteome</keyword>
<proteinExistence type="predicted"/>
<evidence type="ECO:0000313" key="2">
    <source>
        <dbReference type="Proteomes" id="UP000002872"/>
    </source>
</evidence>
<reference evidence="1" key="1">
    <citation type="submission" date="2011-01" db="EMBL/GenBank/DDBJ databases">
        <title>The Genome Sequence of Nematocida parisii strain ERTm3.</title>
        <authorList>
            <consortium name="The Broad Institute Genome Sequencing Platform"/>
            <consortium name="The Broad Institute Genome Sequencing Center for Infectious Disease"/>
            <person name="Cuomo C."/>
            <person name="Troemel E."/>
            <person name="Young S.K."/>
            <person name="Zeng Q."/>
            <person name="Gargeya S."/>
            <person name="Fitzgerald M."/>
            <person name="Haas B."/>
            <person name="Abouelleil A."/>
            <person name="Alvarado L."/>
            <person name="Arachchi H.M."/>
            <person name="Berlin A."/>
            <person name="Chapman S.B."/>
            <person name="Gearin G."/>
            <person name="Goldberg J."/>
            <person name="Griggs A."/>
            <person name="Gujja S."/>
            <person name="Hansen M."/>
            <person name="Heiman D."/>
            <person name="Howarth C."/>
            <person name="Larimer J."/>
            <person name="Lui A."/>
            <person name="MacDonald P.J.P."/>
            <person name="McCowen C."/>
            <person name="Montmayeur A."/>
            <person name="Murphy C."/>
            <person name="Neiman D."/>
            <person name="Pearson M."/>
            <person name="Priest M."/>
            <person name="Roberts A."/>
            <person name="Saif S."/>
            <person name="Shea T."/>
            <person name="Sisk P."/>
            <person name="Stolte C."/>
            <person name="Sykes S."/>
            <person name="Wortman J."/>
            <person name="Nusbaum C."/>
            <person name="Birren B."/>
        </authorList>
    </citation>
    <scope>NUCLEOTIDE SEQUENCE</scope>
    <source>
        <strain evidence="1">ERTm3</strain>
    </source>
</reference>
<organism evidence="1 2">
    <name type="scientific">Nematocida parisii (strain ERTm3)</name>
    <name type="common">Nematode killer fungus</name>
    <dbReference type="NCBI Taxonomy" id="935791"/>
    <lineage>
        <taxon>Eukaryota</taxon>
        <taxon>Fungi</taxon>
        <taxon>Fungi incertae sedis</taxon>
        <taxon>Microsporidia</taxon>
        <taxon>Nematocida</taxon>
    </lineage>
</organism>
<evidence type="ECO:0000313" key="1">
    <source>
        <dbReference type="EMBL" id="EIJ87151.1"/>
    </source>
</evidence>
<gene>
    <name evidence="1" type="ORF">NEQG_02671</name>
</gene>
<dbReference type="InParanoid" id="I3ED54"/>
<dbReference type="Proteomes" id="UP000002872">
    <property type="component" value="Unassembled WGS sequence"/>
</dbReference>
<dbReference type="OrthoDB" id="2195549at2759"/>
<sequence>MKGLFTAPTNYEQFMTGEFLNTPQFLVQSYIYEFIGTKENYIKFVNAVYTLLNDQIKNEKSTKENKSKEQ</sequence>
<dbReference type="AlphaFoldDB" id="I3ED54"/>
<accession>I3ED54</accession>
<dbReference type="HOGENOM" id="CLU_191661_0_0_1"/>